<name>A0A316TZM8_9BASI</name>
<dbReference type="EMBL" id="KZ819335">
    <property type="protein sequence ID" value="PWN18547.1"/>
    <property type="molecule type" value="Genomic_DNA"/>
</dbReference>
<keyword evidence="3" id="KW-1185">Reference proteome</keyword>
<dbReference type="GeneID" id="37017164"/>
<dbReference type="AlphaFoldDB" id="A0A316TZM8"/>
<sequence>MPLSADAALSRSCKASRAQESQDFTQRASSDFRRSEKISRKKILRRCSTLLSHIGRCCHAHAGTRAGSLQNVSVSDIIFIVL</sequence>
<protein>
    <submittedName>
        <fullName evidence="2">Uncharacterized protein</fullName>
    </submittedName>
</protein>
<proteinExistence type="predicted"/>
<feature type="region of interest" description="Disordered" evidence="1">
    <location>
        <begin position="1"/>
        <end position="30"/>
    </location>
</feature>
<accession>A0A316TZM8</accession>
<dbReference type="Proteomes" id="UP000245942">
    <property type="component" value="Unassembled WGS sequence"/>
</dbReference>
<evidence type="ECO:0000256" key="1">
    <source>
        <dbReference type="SAM" id="MobiDB-lite"/>
    </source>
</evidence>
<evidence type="ECO:0000313" key="2">
    <source>
        <dbReference type="EMBL" id="PWN18547.1"/>
    </source>
</evidence>
<reference evidence="2 3" key="1">
    <citation type="journal article" date="2018" name="Mol. Biol. Evol.">
        <title>Broad Genomic Sampling Reveals a Smut Pathogenic Ancestry of the Fungal Clade Ustilaginomycotina.</title>
        <authorList>
            <person name="Kijpornyongpan T."/>
            <person name="Mondo S.J."/>
            <person name="Barry K."/>
            <person name="Sandor L."/>
            <person name="Lee J."/>
            <person name="Lipzen A."/>
            <person name="Pangilinan J."/>
            <person name="LaButti K."/>
            <person name="Hainaut M."/>
            <person name="Henrissat B."/>
            <person name="Grigoriev I.V."/>
            <person name="Spatafora J.W."/>
            <person name="Aime M.C."/>
        </authorList>
    </citation>
    <scope>NUCLEOTIDE SEQUENCE [LARGE SCALE GENOMIC DNA]</scope>
    <source>
        <strain evidence="2 3">MCA 4718</strain>
    </source>
</reference>
<dbReference type="RefSeq" id="XP_025345707.1">
    <property type="nucleotide sequence ID" value="XM_025495430.1"/>
</dbReference>
<evidence type="ECO:0000313" key="3">
    <source>
        <dbReference type="Proteomes" id="UP000245942"/>
    </source>
</evidence>
<organism evidence="2 3">
    <name type="scientific">Pseudomicrostroma glucosiphilum</name>
    <dbReference type="NCBI Taxonomy" id="1684307"/>
    <lineage>
        <taxon>Eukaryota</taxon>
        <taxon>Fungi</taxon>
        <taxon>Dikarya</taxon>
        <taxon>Basidiomycota</taxon>
        <taxon>Ustilaginomycotina</taxon>
        <taxon>Exobasidiomycetes</taxon>
        <taxon>Microstromatales</taxon>
        <taxon>Microstromatales incertae sedis</taxon>
        <taxon>Pseudomicrostroma</taxon>
    </lineage>
</organism>
<gene>
    <name evidence="2" type="ORF">BCV69DRAFT_65468</name>
</gene>
<feature type="compositionally biased region" description="Polar residues" evidence="1">
    <location>
        <begin position="18"/>
        <end position="29"/>
    </location>
</feature>